<accession>A0A1I0NHP0</accession>
<protein>
    <submittedName>
        <fullName evidence="10">Paraquat-inducible protein B</fullName>
    </submittedName>
</protein>
<dbReference type="InterPro" id="IPR051800">
    <property type="entry name" value="PqiA-PqiB_transport"/>
</dbReference>
<keyword evidence="2" id="KW-1003">Cell membrane</keyword>
<evidence type="ECO:0000256" key="3">
    <source>
        <dbReference type="ARBA" id="ARBA00022519"/>
    </source>
</evidence>
<dbReference type="Proteomes" id="UP000199167">
    <property type="component" value="Unassembled WGS sequence"/>
</dbReference>
<dbReference type="PANTHER" id="PTHR30462">
    <property type="entry name" value="INTERMEMBRANE TRANSPORT PROTEIN PQIB-RELATED"/>
    <property type="match status" value="1"/>
</dbReference>
<sequence>MSDTQEPAKMDVRPAKAKGVRRVSFVWLVPLVALAVSLGVAYQNYASRGTLIEITFENASGIKAGETLIKYRDVEVGRVEGVTFADGLGDVVVTAEIDKEVAVFLDDDAQFWVVQPDVSLRGVSGLSTVLSGVYIEGSWDTENDVQQYVFTGLEEPPLIRPNQRGTQIVLRSRDGSSLADGAPILHKGIQVGYLETPRLASDGQSVVVNAFVEDPYDRRITTSTRFWDSSGFSVNFGTAGLQLNVSSLASLIEGGIAFDTVVSGGQPIRDGQVFDLFQDESTARDSLFADPDRPVLNVAVLFDGSVSGLTKGSEVRFQGIRIGEVTELSAVVVDNRNVAQVQLRTVLAIEPERLGLGENASTEDALGFLSDFVRQGLRARLTTGNILSGSLIVEFVEVEDAPIAVLNTDAEPYPLFPITESAITDVADSAEDVLTRINNLPVEKLMEGAIDLMDSLERLANEDSFREAPQELVALLEDTRNLIGSEDIQAVPAELRSVIDGFDSIVTDIAQAQLAAKLTETLDSANALTANLQAGTENLPAVTAQLEELTTKANALELEALVSEATATLDSINTLVGSESTQDIPASLSAALDEMSLFLEEVREGGAINNVNAALASASEAAQAIEQSVEGLPALASRANSLVAQTEAVISGYGDRSRFNNETLATLREIQAAADAVSALARTIQRNPNSLLTGR</sequence>
<evidence type="ECO:0000259" key="9">
    <source>
        <dbReference type="Pfam" id="PF02470"/>
    </source>
</evidence>
<evidence type="ECO:0000256" key="5">
    <source>
        <dbReference type="ARBA" id="ARBA00022989"/>
    </source>
</evidence>
<keyword evidence="5 8" id="KW-1133">Transmembrane helix</keyword>
<evidence type="ECO:0000313" key="10">
    <source>
        <dbReference type="EMBL" id="SEW00824.1"/>
    </source>
</evidence>
<dbReference type="RefSeq" id="WP_089990131.1">
    <property type="nucleotide sequence ID" value="NZ_FOIZ01000001.1"/>
</dbReference>
<feature type="domain" description="Mce/MlaD" evidence="9">
    <location>
        <begin position="305"/>
        <end position="394"/>
    </location>
</feature>
<feature type="coiled-coil region" evidence="7">
    <location>
        <begin position="539"/>
        <end position="566"/>
    </location>
</feature>
<evidence type="ECO:0000313" key="11">
    <source>
        <dbReference type="Proteomes" id="UP000199167"/>
    </source>
</evidence>
<evidence type="ECO:0000256" key="1">
    <source>
        <dbReference type="ARBA" id="ARBA00004533"/>
    </source>
</evidence>
<keyword evidence="11" id="KW-1185">Reference proteome</keyword>
<name>A0A1I0NHP0_9RHOB</name>
<evidence type="ECO:0000256" key="2">
    <source>
        <dbReference type="ARBA" id="ARBA00022475"/>
    </source>
</evidence>
<dbReference type="PANTHER" id="PTHR30462:SF2">
    <property type="entry name" value="INTERMEMBRANE TRANSPORT PROTEIN PQIB"/>
    <property type="match status" value="1"/>
</dbReference>
<gene>
    <name evidence="10" type="ORF">SAMN04488515_0623</name>
</gene>
<evidence type="ECO:0000256" key="6">
    <source>
        <dbReference type="ARBA" id="ARBA00023136"/>
    </source>
</evidence>
<keyword evidence="3" id="KW-0997">Cell inner membrane</keyword>
<keyword evidence="4 8" id="KW-0812">Transmembrane</keyword>
<dbReference type="Pfam" id="PF02470">
    <property type="entry name" value="MlaD"/>
    <property type="match status" value="3"/>
</dbReference>
<dbReference type="GO" id="GO:0005886">
    <property type="term" value="C:plasma membrane"/>
    <property type="evidence" value="ECO:0007669"/>
    <property type="project" value="UniProtKB-SubCell"/>
</dbReference>
<reference evidence="10 11" key="1">
    <citation type="submission" date="2016-10" db="EMBL/GenBank/DDBJ databases">
        <authorList>
            <person name="de Groot N.N."/>
        </authorList>
    </citation>
    <scope>NUCLEOTIDE SEQUENCE [LARGE SCALE GENOMIC DNA]</scope>
    <source>
        <strain evidence="10 11">DSM 17925</strain>
    </source>
</reference>
<dbReference type="STRING" id="364200.SAMN04488515_0623"/>
<feature type="transmembrane region" description="Helical" evidence="8">
    <location>
        <begin position="23"/>
        <end position="42"/>
    </location>
</feature>
<dbReference type="OrthoDB" id="9806984at2"/>
<keyword evidence="7" id="KW-0175">Coiled coil</keyword>
<dbReference type="AlphaFoldDB" id="A0A1I0NHP0"/>
<feature type="domain" description="Mce/MlaD" evidence="9">
    <location>
        <begin position="165"/>
        <end position="225"/>
    </location>
</feature>
<organism evidence="10 11">
    <name type="scientific">Cognatiyoonia koreensis</name>
    <dbReference type="NCBI Taxonomy" id="364200"/>
    <lineage>
        <taxon>Bacteria</taxon>
        <taxon>Pseudomonadati</taxon>
        <taxon>Pseudomonadota</taxon>
        <taxon>Alphaproteobacteria</taxon>
        <taxon>Rhodobacterales</taxon>
        <taxon>Paracoccaceae</taxon>
        <taxon>Cognatiyoonia</taxon>
    </lineage>
</organism>
<proteinExistence type="predicted"/>
<comment type="subcellular location">
    <subcellularLocation>
        <location evidence="1">Cell inner membrane</location>
    </subcellularLocation>
</comment>
<evidence type="ECO:0000256" key="8">
    <source>
        <dbReference type="SAM" id="Phobius"/>
    </source>
</evidence>
<evidence type="ECO:0000256" key="7">
    <source>
        <dbReference type="SAM" id="Coils"/>
    </source>
</evidence>
<feature type="domain" description="Mce/MlaD" evidence="9">
    <location>
        <begin position="49"/>
        <end position="136"/>
    </location>
</feature>
<evidence type="ECO:0000256" key="4">
    <source>
        <dbReference type="ARBA" id="ARBA00022692"/>
    </source>
</evidence>
<dbReference type="EMBL" id="FOIZ01000001">
    <property type="protein sequence ID" value="SEW00824.1"/>
    <property type="molecule type" value="Genomic_DNA"/>
</dbReference>
<dbReference type="InterPro" id="IPR003399">
    <property type="entry name" value="Mce/MlaD"/>
</dbReference>
<keyword evidence="6 8" id="KW-0472">Membrane</keyword>